<gene>
    <name evidence="1" type="ORF">PG996_008249</name>
</gene>
<protein>
    <submittedName>
        <fullName evidence="1">S-adenosyl-L-methionine-dependent methyltransferase</fullName>
    </submittedName>
</protein>
<organism evidence="1 2">
    <name type="scientific">Apiospora saccharicola</name>
    <dbReference type="NCBI Taxonomy" id="335842"/>
    <lineage>
        <taxon>Eukaryota</taxon>
        <taxon>Fungi</taxon>
        <taxon>Dikarya</taxon>
        <taxon>Ascomycota</taxon>
        <taxon>Pezizomycotina</taxon>
        <taxon>Sordariomycetes</taxon>
        <taxon>Xylariomycetidae</taxon>
        <taxon>Amphisphaeriales</taxon>
        <taxon>Apiosporaceae</taxon>
        <taxon>Apiospora</taxon>
    </lineage>
</organism>
<comment type="caution">
    <text evidence="1">The sequence shown here is derived from an EMBL/GenBank/DDBJ whole genome shotgun (WGS) entry which is preliminary data.</text>
</comment>
<name>A0ABR1UXD3_9PEZI</name>
<accession>A0ABR1UXD3</accession>
<reference evidence="1 2" key="1">
    <citation type="submission" date="2023-01" db="EMBL/GenBank/DDBJ databases">
        <title>Analysis of 21 Apiospora genomes using comparative genomics revels a genus with tremendous synthesis potential of carbohydrate active enzymes and secondary metabolites.</title>
        <authorList>
            <person name="Sorensen T."/>
        </authorList>
    </citation>
    <scope>NUCLEOTIDE SEQUENCE [LARGE SCALE GENOMIC DNA]</scope>
    <source>
        <strain evidence="1 2">CBS 83171</strain>
    </source>
</reference>
<proteinExistence type="predicted"/>
<evidence type="ECO:0000313" key="2">
    <source>
        <dbReference type="Proteomes" id="UP001446871"/>
    </source>
</evidence>
<keyword evidence="2" id="KW-1185">Reference proteome</keyword>
<sequence>MVGDADLRSTGGLPYDFRKGGFGCRDRQEHWGGRVVDQYAIPFSSSFLFSKILITEIDIATGRLLRTLTASGFVTEYGDGLYGATPYTKHPSQRQTVGTIKFLFDFYVPLQGKAPGFL</sequence>
<keyword evidence="1" id="KW-0489">Methyltransferase</keyword>
<evidence type="ECO:0000313" key="1">
    <source>
        <dbReference type="EMBL" id="KAK8063597.1"/>
    </source>
</evidence>
<dbReference type="Proteomes" id="UP001446871">
    <property type="component" value="Unassembled WGS sequence"/>
</dbReference>
<keyword evidence="1" id="KW-0808">Transferase</keyword>
<dbReference type="GO" id="GO:0008168">
    <property type="term" value="F:methyltransferase activity"/>
    <property type="evidence" value="ECO:0007669"/>
    <property type="project" value="UniProtKB-KW"/>
</dbReference>
<dbReference type="EMBL" id="JAQQWM010000005">
    <property type="protein sequence ID" value="KAK8063597.1"/>
    <property type="molecule type" value="Genomic_DNA"/>
</dbReference>
<dbReference type="GO" id="GO:0032259">
    <property type="term" value="P:methylation"/>
    <property type="evidence" value="ECO:0007669"/>
    <property type="project" value="UniProtKB-KW"/>
</dbReference>